<dbReference type="GO" id="GO:0046872">
    <property type="term" value="F:metal ion binding"/>
    <property type="evidence" value="ECO:0007669"/>
    <property type="project" value="UniProtKB-KW"/>
</dbReference>
<keyword evidence="3" id="KW-0408">Iron</keyword>
<evidence type="ECO:0000256" key="4">
    <source>
        <dbReference type="ARBA" id="ARBA00038356"/>
    </source>
</evidence>
<reference evidence="5" key="1">
    <citation type="submission" date="2023-03" db="EMBL/GenBank/DDBJ databases">
        <authorList>
            <person name="Steffen K."/>
            <person name="Cardenas P."/>
        </authorList>
    </citation>
    <scope>NUCLEOTIDE SEQUENCE</scope>
</reference>
<evidence type="ECO:0008006" key="7">
    <source>
        <dbReference type="Google" id="ProtNLM"/>
    </source>
</evidence>
<dbReference type="PANTHER" id="PTHR20883:SF15">
    <property type="entry name" value="PHYTANOYL-COA DIOXYGENASE DOMAIN-CONTAINING PROTEIN 1"/>
    <property type="match status" value="1"/>
</dbReference>
<dbReference type="PANTHER" id="PTHR20883">
    <property type="entry name" value="PHYTANOYL-COA DIOXYGENASE DOMAIN CONTAINING 1"/>
    <property type="match status" value="1"/>
</dbReference>
<dbReference type="Gene3D" id="2.60.120.620">
    <property type="entry name" value="q2cbj1_9rhob like domain"/>
    <property type="match status" value="1"/>
</dbReference>
<dbReference type="Pfam" id="PF05721">
    <property type="entry name" value="PhyH"/>
    <property type="match status" value="1"/>
</dbReference>
<evidence type="ECO:0000313" key="6">
    <source>
        <dbReference type="Proteomes" id="UP001174909"/>
    </source>
</evidence>
<evidence type="ECO:0000256" key="2">
    <source>
        <dbReference type="ARBA" id="ARBA00022723"/>
    </source>
</evidence>
<gene>
    <name evidence="5" type="ORF">GBAR_LOCUS26665</name>
</gene>
<accession>A0AA35X7I5</accession>
<evidence type="ECO:0000313" key="5">
    <source>
        <dbReference type="EMBL" id="CAI8048308.1"/>
    </source>
</evidence>
<keyword evidence="2" id="KW-0479">Metal-binding</keyword>
<dbReference type="InterPro" id="IPR008775">
    <property type="entry name" value="Phytyl_CoA_dOase-like"/>
</dbReference>
<dbReference type="AlphaFoldDB" id="A0AA35X7I5"/>
<proteinExistence type="inferred from homology"/>
<evidence type="ECO:0000256" key="3">
    <source>
        <dbReference type="ARBA" id="ARBA00023004"/>
    </source>
</evidence>
<organism evidence="5 6">
    <name type="scientific">Geodia barretti</name>
    <name type="common">Barrett's horny sponge</name>
    <dbReference type="NCBI Taxonomy" id="519541"/>
    <lineage>
        <taxon>Eukaryota</taxon>
        <taxon>Metazoa</taxon>
        <taxon>Porifera</taxon>
        <taxon>Demospongiae</taxon>
        <taxon>Heteroscleromorpha</taxon>
        <taxon>Tetractinellida</taxon>
        <taxon>Astrophorina</taxon>
        <taxon>Geodiidae</taxon>
        <taxon>Geodia</taxon>
    </lineage>
</organism>
<comment type="similarity">
    <text evidence="4">Belongs to the PhyH family. PHYHD1 subfamily.</text>
</comment>
<dbReference type="EMBL" id="CASHTH010003719">
    <property type="protein sequence ID" value="CAI8048308.1"/>
    <property type="molecule type" value="Genomic_DNA"/>
</dbReference>
<dbReference type="SUPFAM" id="SSF51197">
    <property type="entry name" value="Clavaminate synthase-like"/>
    <property type="match status" value="1"/>
</dbReference>
<name>A0AA35X7I5_GEOBA</name>
<dbReference type="Proteomes" id="UP001174909">
    <property type="component" value="Unassembled WGS sequence"/>
</dbReference>
<keyword evidence="6" id="KW-1185">Reference proteome</keyword>
<sequence length="269" mass="30609">MMTPEQRYLFDVTGYLHLKNVLSDEELKAAQEAANEYINTPTEELPPGFDSSAKNLPNGFAFAKPLEALTLHRSTWPIIKELTNNKPQLMRGTMIADRAGVSESAEGLRLHCAREDFGWHANRYEVRHGRIFCDDFVVFPYLYDVHPGDGGLLVVPGTHKTVFDRPEHLYNNGRVEEANDIPQGVVNVTPKAGDMVIISELLTHGALPWKPKDRYRCVLTLRYRPQHRGESRVPEEVRTRLSPETLELISQADHYHTKEIVKKDVITLT</sequence>
<comment type="cofactor">
    <cofactor evidence="1">
        <name>Fe cation</name>
        <dbReference type="ChEBI" id="CHEBI:24875"/>
    </cofactor>
</comment>
<evidence type="ECO:0000256" key="1">
    <source>
        <dbReference type="ARBA" id="ARBA00001962"/>
    </source>
</evidence>
<protein>
    <recommendedName>
        <fullName evidence="7">Phytanoyl-CoA dioxygenase family protein</fullName>
    </recommendedName>
</protein>
<comment type="caution">
    <text evidence="5">The sequence shown here is derived from an EMBL/GenBank/DDBJ whole genome shotgun (WGS) entry which is preliminary data.</text>
</comment>